<evidence type="ECO:0000313" key="9">
    <source>
        <dbReference type="Proteomes" id="UP001549055"/>
    </source>
</evidence>
<evidence type="ECO:0000256" key="2">
    <source>
        <dbReference type="ARBA" id="ARBA00009008"/>
    </source>
</evidence>
<keyword evidence="5" id="KW-0175">Coiled coil</keyword>
<comment type="similarity">
    <text evidence="2">Belongs to the DivIVA family.</text>
</comment>
<dbReference type="Proteomes" id="UP001549055">
    <property type="component" value="Unassembled WGS sequence"/>
</dbReference>
<evidence type="ECO:0000256" key="5">
    <source>
        <dbReference type="ARBA" id="ARBA00023054"/>
    </source>
</evidence>
<dbReference type="RefSeq" id="WP_354279440.1">
    <property type="nucleotide sequence ID" value="NZ_JBEPMK010000001.1"/>
</dbReference>
<dbReference type="Pfam" id="PF05103">
    <property type="entry name" value="DivIVA"/>
    <property type="match status" value="1"/>
</dbReference>
<dbReference type="InterPro" id="IPR019933">
    <property type="entry name" value="DivIVA_domain"/>
</dbReference>
<comment type="subcellular location">
    <subcellularLocation>
        <location evidence="1">Cytoplasm</location>
    </subcellularLocation>
</comment>
<keyword evidence="6" id="KW-0131">Cell cycle</keyword>
<organism evidence="8 9">
    <name type="scientific">Streptococcus gallinaceus</name>
    <dbReference type="NCBI Taxonomy" id="165758"/>
    <lineage>
        <taxon>Bacteria</taxon>
        <taxon>Bacillati</taxon>
        <taxon>Bacillota</taxon>
        <taxon>Bacilli</taxon>
        <taxon>Lactobacillales</taxon>
        <taxon>Streptococcaceae</taxon>
        <taxon>Streptococcus</taxon>
    </lineage>
</organism>
<evidence type="ECO:0000256" key="7">
    <source>
        <dbReference type="SAM" id="MobiDB-lite"/>
    </source>
</evidence>
<comment type="caution">
    <text evidence="8">The sequence shown here is derived from an EMBL/GenBank/DDBJ whole genome shotgun (WGS) entry which is preliminary data.</text>
</comment>
<feature type="region of interest" description="Disordered" evidence="7">
    <location>
        <begin position="218"/>
        <end position="244"/>
    </location>
</feature>
<dbReference type="PANTHER" id="PTHR35794:SF2">
    <property type="entry name" value="CELL DIVISION PROTEIN DIVIVA"/>
    <property type="match status" value="1"/>
</dbReference>
<gene>
    <name evidence="8" type="ORF">ABID27_000045</name>
</gene>
<protein>
    <submittedName>
        <fullName evidence="8">Cell division initiation protein</fullName>
    </submittedName>
</protein>
<dbReference type="Gene3D" id="6.10.250.660">
    <property type="match status" value="1"/>
</dbReference>
<evidence type="ECO:0000313" key="8">
    <source>
        <dbReference type="EMBL" id="MET3643428.1"/>
    </source>
</evidence>
<dbReference type="EMBL" id="JBEPMK010000001">
    <property type="protein sequence ID" value="MET3643428.1"/>
    <property type="molecule type" value="Genomic_DNA"/>
</dbReference>
<keyword evidence="4 8" id="KW-0132">Cell division</keyword>
<evidence type="ECO:0000256" key="6">
    <source>
        <dbReference type="ARBA" id="ARBA00023306"/>
    </source>
</evidence>
<evidence type="ECO:0000256" key="3">
    <source>
        <dbReference type="ARBA" id="ARBA00022490"/>
    </source>
</evidence>
<keyword evidence="9" id="KW-1185">Reference proteome</keyword>
<proteinExistence type="inferred from homology"/>
<dbReference type="PANTHER" id="PTHR35794">
    <property type="entry name" value="CELL DIVISION PROTEIN DIVIVA"/>
    <property type="match status" value="1"/>
</dbReference>
<evidence type="ECO:0000256" key="1">
    <source>
        <dbReference type="ARBA" id="ARBA00004496"/>
    </source>
</evidence>
<keyword evidence="3" id="KW-0963">Cytoplasm</keyword>
<evidence type="ECO:0000256" key="4">
    <source>
        <dbReference type="ARBA" id="ARBA00022618"/>
    </source>
</evidence>
<accession>A0ABV2JKP7</accession>
<sequence>MALTVQELKDKTFGNKLFNGYDVDEVEDFLDIVTSDYEDLVRKNHEQELEIKSLKERLDYFDEMKESLSKSVLLAQDTAAKVKVAADEQAANILKQADYDAQNLLNEAKDKAHELLRSATDNAKKVAVETEELKNKTRIFHQRLKSTVESQLSIVNSSEWEEILRPTASYLQTSDEAFREVLEIALAEKVEPVEDELDVTRQLTAEELAEITRQAEAFEQEQAQLDASEHSLETSEPVEELVEE</sequence>
<dbReference type="GO" id="GO:0051301">
    <property type="term" value="P:cell division"/>
    <property type="evidence" value="ECO:0007669"/>
    <property type="project" value="UniProtKB-KW"/>
</dbReference>
<dbReference type="InterPro" id="IPR007793">
    <property type="entry name" value="DivIVA_fam"/>
</dbReference>
<dbReference type="NCBIfam" id="TIGR03544">
    <property type="entry name" value="DivI1A_domain"/>
    <property type="match status" value="1"/>
</dbReference>
<reference evidence="8 9" key="1">
    <citation type="submission" date="2024-06" db="EMBL/GenBank/DDBJ databases">
        <title>Genomic Encyclopedia of Type Strains, Phase IV (KMG-IV): sequencing the most valuable type-strain genomes for metagenomic binning, comparative biology and taxonomic classification.</title>
        <authorList>
            <person name="Goeker M."/>
        </authorList>
    </citation>
    <scope>NUCLEOTIDE SEQUENCE [LARGE SCALE GENOMIC DNA]</scope>
    <source>
        <strain evidence="8 9">DSM 15349</strain>
    </source>
</reference>
<name>A0ABV2JKP7_9STRE</name>